<evidence type="ECO:0000259" key="1">
    <source>
        <dbReference type="PROSITE" id="PS50995"/>
    </source>
</evidence>
<dbReference type="PANTHER" id="PTHR33164">
    <property type="entry name" value="TRANSCRIPTIONAL REGULATOR, MARR FAMILY"/>
    <property type="match status" value="1"/>
</dbReference>
<dbReference type="PRINTS" id="PR00598">
    <property type="entry name" value="HTHMARR"/>
</dbReference>
<dbReference type="PROSITE" id="PS50995">
    <property type="entry name" value="HTH_MARR_2"/>
    <property type="match status" value="1"/>
</dbReference>
<sequence length="164" mass="17819">MNAPSTARAVPPDGLQNIDQTLTRMRLVIRKRTIGRMAIAKVTPGLDVSHLDVLEAMRILGEEGAEVTVGAIADTMRMDPSRGSRMVAELVSRGILERAVSQADARRSIVKRTPLGDTLLREVRAVKQALVAEVLSGWTEEEVTMFAGLFERFTTGFEAATAKG</sequence>
<dbReference type="InterPro" id="IPR039422">
    <property type="entry name" value="MarR/SlyA-like"/>
</dbReference>
<dbReference type="InterPro" id="IPR000835">
    <property type="entry name" value="HTH_MarR-typ"/>
</dbReference>
<gene>
    <name evidence="2" type="ORF">GV68_22090</name>
</gene>
<proteinExistence type="predicted"/>
<dbReference type="GO" id="GO:0003700">
    <property type="term" value="F:DNA-binding transcription factor activity"/>
    <property type="evidence" value="ECO:0007669"/>
    <property type="project" value="InterPro"/>
</dbReference>
<dbReference type="AlphaFoldDB" id="A0A922NZU4"/>
<name>A0A922NZU4_9HYPH</name>
<dbReference type="InterPro" id="IPR036388">
    <property type="entry name" value="WH-like_DNA-bd_sf"/>
</dbReference>
<dbReference type="Gene3D" id="1.10.10.10">
    <property type="entry name" value="Winged helix-like DNA-binding domain superfamily/Winged helix DNA-binding domain"/>
    <property type="match status" value="1"/>
</dbReference>
<accession>A0A922NZU4</accession>
<dbReference type="RefSeq" id="WP_029617005.1">
    <property type="nucleotide sequence ID" value="NZ_CAJXID010000055.1"/>
</dbReference>
<dbReference type="PANTHER" id="PTHR33164:SF57">
    <property type="entry name" value="MARR-FAMILY TRANSCRIPTIONAL REGULATOR"/>
    <property type="match status" value="1"/>
</dbReference>
<evidence type="ECO:0000313" key="2">
    <source>
        <dbReference type="EMBL" id="KEQ02416.1"/>
    </source>
</evidence>
<comment type="caution">
    <text evidence="2">The sequence shown here is derived from an EMBL/GenBank/DDBJ whole genome shotgun (WGS) entry which is preliminary data.</text>
</comment>
<reference evidence="2 3" key="1">
    <citation type="submission" date="2014-06" db="EMBL/GenBank/DDBJ databases">
        <title>Rhizobium pelagicum/R2-400B4.</title>
        <authorList>
            <person name="Kimes N.E."/>
            <person name="Lopez-Perez M."/>
        </authorList>
    </citation>
    <scope>NUCLEOTIDE SEQUENCE [LARGE SCALE GENOMIC DNA]</scope>
    <source>
        <strain evidence="2 3">R2-400B4</strain>
    </source>
</reference>
<dbReference type="InterPro" id="IPR036390">
    <property type="entry name" value="WH_DNA-bd_sf"/>
</dbReference>
<feature type="domain" description="HTH marR-type" evidence="1">
    <location>
        <begin position="15"/>
        <end position="155"/>
    </location>
</feature>
<keyword evidence="3" id="KW-1185">Reference proteome</keyword>
<organism evidence="2 3">
    <name type="scientific">Pseudorhizobium pelagicum</name>
    <dbReference type="NCBI Taxonomy" id="1509405"/>
    <lineage>
        <taxon>Bacteria</taxon>
        <taxon>Pseudomonadati</taxon>
        <taxon>Pseudomonadota</taxon>
        <taxon>Alphaproteobacteria</taxon>
        <taxon>Hyphomicrobiales</taxon>
        <taxon>Rhizobiaceae</taxon>
        <taxon>Rhizobium/Agrobacterium group</taxon>
        <taxon>Pseudorhizobium</taxon>
    </lineage>
</organism>
<protein>
    <recommendedName>
        <fullName evidence="1">HTH marR-type domain-containing protein</fullName>
    </recommendedName>
</protein>
<dbReference type="SUPFAM" id="SSF46785">
    <property type="entry name" value="Winged helix' DNA-binding domain"/>
    <property type="match status" value="1"/>
</dbReference>
<dbReference type="Pfam" id="PF12802">
    <property type="entry name" value="MarR_2"/>
    <property type="match status" value="1"/>
</dbReference>
<dbReference type="SMART" id="SM00347">
    <property type="entry name" value="HTH_MARR"/>
    <property type="match status" value="1"/>
</dbReference>
<evidence type="ECO:0000313" key="3">
    <source>
        <dbReference type="Proteomes" id="UP000052167"/>
    </source>
</evidence>
<dbReference type="EMBL" id="JOKJ01000054">
    <property type="protein sequence ID" value="KEQ02416.1"/>
    <property type="molecule type" value="Genomic_DNA"/>
</dbReference>
<dbReference type="GO" id="GO:0006950">
    <property type="term" value="P:response to stress"/>
    <property type="evidence" value="ECO:0007669"/>
    <property type="project" value="TreeGrafter"/>
</dbReference>
<dbReference type="Proteomes" id="UP000052167">
    <property type="component" value="Unassembled WGS sequence"/>
</dbReference>